<dbReference type="EMBL" id="SPQS01000010">
    <property type="protein sequence ID" value="TFV74099.1"/>
    <property type="molecule type" value="Genomic_DNA"/>
</dbReference>
<proteinExistence type="predicted"/>
<dbReference type="InterPro" id="IPR018891">
    <property type="entry name" value="AIPR_C"/>
</dbReference>
<dbReference type="RefSeq" id="WP_135164898.1">
    <property type="nucleotide sequence ID" value="NZ_SPQS01000010.1"/>
</dbReference>
<feature type="domain" description="Abortive phage infection protein C-terminal" evidence="1">
    <location>
        <begin position="246"/>
        <end position="473"/>
    </location>
</feature>
<protein>
    <submittedName>
        <fullName evidence="2">Abortive phage infection protein</fullName>
    </submittedName>
</protein>
<dbReference type="Pfam" id="PF10592">
    <property type="entry name" value="AIPR"/>
    <property type="match status" value="1"/>
</dbReference>
<sequence length="561" mass="62337">MSVLHVKQIEGALRKVFGPLVDVTDVNQAAGDKDKTFLSRALAAFAILQLSGTTPSEAAASVTDGTSDNGVDAIYYDSSGKLLYIVQAKWHSDGNGSFSRSDVMKFTTGFDDLANLRFDRFNEKVKRREQLIRQALNDSQATFLLVLVHTGTNDLAAEPARDLQDKLDYYNDSENPEAIELLKARVLKQSEIHSMLARGTQGVPIDLEVALQNWGEASSPYAVYGQVAASDVARWWADHYPQIVSQNIRMFLGSDTEVNLGLQQTLFTEPEHFWHFNNGITVLCREIRPKLLGGKSKETGFFTCTDVRIVNGAQTAGSIKAAFDKKPEHVEQAKVQVRFIAVADSEPVTLRDAITKATNTQNRINRQDFVALDPEQQRLRTELAIEGLTYSYKSSETTGRDAKTTDLEEATIALACSSQELSYSTLAKREIGRLWEDTSKAPYKALFNAQLSGSRLWRAVQLMRVIDSVLAKKVKSLSGREEGFLVHGNRFLAHQIFQRLPPEWLATTAPLPANINDIVEANLEAAFIDVAARTDRLYPQAYLAQLFKNQTKLSTILSLEA</sequence>
<comment type="caution">
    <text evidence="2">The sequence shown here is derived from an EMBL/GenBank/DDBJ whole genome shotgun (WGS) entry which is preliminary data.</text>
</comment>
<evidence type="ECO:0000313" key="3">
    <source>
        <dbReference type="Proteomes" id="UP000297700"/>
    </source>
</evidence>
<dbReference type="AlphaFoldDB" id="A0A4Y9P1C1"/>
<evidence type="ECO:0000313" key="2">
    <source>
        <dbReference type="EMBL" id="TFV74099.1"/>
    </source>
</evidence>
<organism evidence="2 3">
    <name type="scientific">Bradyrhizobium frederickii</name>
    <dbReference type="NCBI Taxonomy" id="2560054"/>
    <lineage>
        <taxon>Bacteria</taxon>
        <taxon>Pseudomonadati</taxon>
        <taxon>Pseudomonadota</taxon>
        <taxon>Alphaproteobacteria</taxon>
        <taxon>Hyphomicrobiales</taxon>
        <taxon>Nitrobacteraceae</taxon>
        <taxon>Bradyrhizobium</taxon>
    </lineage>
</organism>
<reference evidence="2 3" key="1">
    <citation type="submission" date="2019-03" db="EMBL/GenBank/DDBJ databases">
        <title>Bradyrhizobium strains diversity.</title>
        <authorList>
            <person name="Urquiaga M.C.O."/>
            <person name="Hungria M."/>
            <person name="Delamuta J.R.M."/>
            <person name="Klepa M.S."/>
        </authorList>
    </citation>
    <scope>NUCLEOTIDE SEQUENCE [LARGE SCALE GENOMIC DNA]</scope>
    <source>
        <strain evidence="2 3">CNPSo 3426</strain>
    </source>
</reference>
<dbReference type="Proteomes" id="UP000297700">
    <property type="component" value="Unassembled WGS sequence"/>
</dbReference>
<name>A0A4Y9P1C1_9BRAD</name>
<gene>
    <name evidence="2" type="ORF">E4K64_19090</name>
</gene>
<accession>A0A4Y9P1C1</accession>
<evidence type="ECO:0000259" key="1">
    <source>
        <dbReference type="Pfam" id="PF10592"/>
    </source>
</evidence>